<evidence type="ECO:0000313" key="1">
    <source>
        <dbReference type="EMBL" id="CAG7823410.1"/>
    </source>
</evidence>
<name>A0A8J2PVQ7_9HEXA</name>
<accession>A0A8J2PVQ7</accession>
<gene>
    <name evidence="1" type="ORF">AFUS01_LOCUS33629</name>
</gene>
<proteinExistence type="predicted"/>
<protein>
    <submittedName>
        <fullName evidence="1">Uncharacterized protein</fullName>
    </submittedName>
</protein>
<keyword evidence="2" id="KW-1185">Reference proteome</keyword>
<reference evidence="1" key="1">
    <citation type="submission" date="2021-06" db="EMBL/GenBank/DDBJ databases">
        <authorList>
            <person name="Hodson N. C."/>
            <person name="Mongue J. A."/>
            <person name="Jaron S. K."/>
        </authorList>
    </citation>
    <scope>NUCLEOTIDE SEQUENCE</scope>
</reference>
<dbReference type="EMBL" id="CAJVCH010529408">
    <property type="protein sequence ID" value="CAG7823410.1"/>
    <property type="molecule type" value="Genomic_DNA"/>
</dbReference>
<dbReference type="Proteomes" id="UP000708208">
    <property type="component" value="Unassembled WGS sequence"/>
</dbReference>
<sequence length="33" mass="3657">KWTDHLLWTSQILPVLGDVNNRSSCCGPTRTGT</sequence>
<dbReference type="AlphaFoldDB" id="A0A8J2PVQ7"/>
<comment type="caution">
    <text evidence="1">The sequence shown here is derived from an EMBL/GenBank/DDBJ whole genome shotgun (WGS) entry which is preliminary data.</text>
</comment>
<organism evidence="1 2">
    <name type="scientific">Allacma fusca</name>
    <dbReference type="NCBI Taxonomy" id="39272"/>
    <lineage>
        <taxon>Eukaryota</taxon>
        <taxon>Metazoa</taxon>
        <taxon>Ecdysozoa</taxon>
        <taxon>Arthropoda</taxon>
        <taxon>Hexapoda</taxon>
        <taxon>Collembola</taxon>
        <taxon>Symphypleona</taxon>
        <taxon>Sminthuridae</taxon>
        <taxon>Allacma</taxon>
    </lineage>
</organism>
<feature type="non-terminal residue" evidence="1">
    <location>
        <position position="1"/>
    </location>
</feature>
<evidence type="ECO:0000313" key="2">
    <source>
        <dbReference type="Proteomes" id="UP000708208"/>
    </source>
</evidence>